<feature type="compositionally biased region" description="Basic and acidic residues" evidence="1">
    <location>
        <begin position="380"/>
        <end position="392"/>
    </location>
</feature>
<dbReference type="AlphaFoldDB" id="A0AA38LW91"/>
<gene>
    <name evidence="2" type="ORF">MKK02DRAFT_32015</name>
</gene>
<feature type="compositionally biased region" description="Acidic residues" evidence="1">
    <location>
        <begin position="182"/>
        <end position="215"/>
    </location>
</feature>
<feature type="region of interest" description="Disordered" evidence="1">
    <location>
        <begin position="93"/>
        <end position="271"/>
    </location>
</feature>
<proteinExistence type="predicted"/>
<feature type="compositionally biased region" description="Basic residues" evidence="1">
    <location>
        <begin position="233"/>
        <end position="243"/>
    </location>
</feature>
<evidence type="ECO:0000313" key="3">
    <source>
        <dbReference type="Proteomes" id="UP001164286"/>
    </source>
</evidence>
<reference evidence="2" key="1">
    <citation type="journal article" date="2022" name="G3 (Bethesda)">
        <title>High quality genome of the basidiomycete yeast Dioszegia hungarica PDD-24b-2 isolated from cloud water.</title>
        <authorList>
            <person name="Jarrige D."/>
            <person name="Haridas S."/>
            <person name="Bleykasten-Grosshans C."/>
            <person name="Joly M."/>
            <person name="Nadalig T."/>
            <person name="Sancelme M."/>
            <person name="Vuilleumier S."/>
            <person name="Grigoriev I.V."/>
            <person name="Amato P."/>
            <person name="Bringel F."/>
        </authorList>
    </citation>
    <scope>NUCLEOTIDE SEQUENCE</scope>
    <source>
        <strain evidence="2">PDD-24b-2</strain>
    </source>
</reference>
<dbReference type="RefSeq" id="XP_052948384.1">
    <property type="nucleotide sequence ID" value="XM_053088424.1"/>
</dbReference>
<dbReference type="EMBL" id="JAKWFO010000003">
    <property type="protein sequence ID" value="KAI9638607.1"/>
    <property type="molecule type" value="Genomic_DNA"/>
</dbReference>
<comment type="caution">
    <text evidence="2">The sequence shown here is derived from an EMBL/GenBank/DDBJ whole genome shotgun (WGS) entry which is preliminary data.</text>
</comment>
<feature type="region of interest" description="Disordered" evidence="1">
    <location>
        <begin position="370"/>
        <end position="407"/>
    </location>
</feature>
<accession>A0AA38LW91</accession>
<sequence>MSRYDYSTSNLPCTTDVPHGFATNQPQLQDSGLAPRRDRYGRFAHPPFYLPAHSIGSAARPTDMGDSHNDQPVLDMRDPWILEGTEAALPWMRSPIPDFSRPPFGSAPEQASNDADTEVQETDTVRAHVSPGSALGDGDSDWDMKEESESDEPTDQGKRQEAGTAKGKGSIKLEKGASPCPDTEDEYSDWGMDTDSEGGECIDGEYDLASSDDEYIDKPRPDRSAPSCAPHELKHKKTPRTRRSSGLADSTISKDGSRPVSVSQRGGGHKTLLNNHERRYRALLDVLIDRGIRRTRAIHNDLIPIAYLRELVKRVASATDENRYRGHVIHRTLARDESETPQYSLLDKTSVPRDFRRTLSFHGTHRKAYVYTRSTGETSSSRESRESRRYASEGKPPPLTHKEKRNRHLRKVVEAFKILEARGIRCTSMESRVTVKLQLGFLENLIDQTRPGSNEAGGGSWSGFVIDDQAKKKDPPKAVLLDWSRDAPSRRPTYSLLAAPCLLGVGCTQYAAPGMTDEETRCHLKRPDHYDMDCLPLTSMTPPPAVFLRSTAKASSVLLPARPQCHRGAFTSYSYLAKFLLAIIRYRRNREEMLTLLTDRDIVRTKAVNTTNIPAEYVRQLANLMIATTDEERYRGHAIHMTRAGGEDSIPHYSLLPERDIPSAFKDTQPLRRRRRGPGSAYQPFTISSGFNDVHSIGIAPSAAYHVTQVEARNETATWAEVPGVSSVPKQPPRPLAKSQRRKESRPLAQSPEVRSTKRSRQPPDPEQGHSGSFAGFVIDDRASRKKASKAVLLDSDWRNVPASGRATYSLLGAGWMQPFLEESLCAVLA</sequence>
<dbReference type="Proteomes" id="UP001164286">
    <property type="component" value="Unassembled WGS sequence"/>
</dbReference>
<protein>
    <submittedName>
        <fullName evidence="2">Uncharacterized protein</fullName>
    </submittedName>
</protein>
<organism evidence="2 3">
    <name type="scientific">Dioszegia hungarica</name>
    <dbReference type="NCBI Taxonomy" id="4972"/>
    <lineage>
        <taxon>Eukaryota</taxon>
        <taxon>Fungi</taxon>
        <taxon>Dikarya</taxon>
        <taxon>Basidiomycota</taxon>
        <taxon>Agaricomycotina</taxon>
        <taxon>Tremellomycetes</taxon>
        <taxon>Tremellales</taxon>
        <taxon>Bulleribasidiaceae</taxon>
        <taxon>Dioszegia</taxon>
    </lineage>
</organism>
<dbReference type="GeneID" id="77727629"/>
<feature type="compositionally biased region" description="Polar residues" evidence="1">
    <location>
        <begin position="247"/>
        <end position="264"/>
    </location>
</feature>
<feature type="region of interest" description="Disordered" evidence="1">
    <location>
        <begin position="1"/>
        <end position="31"/>
    </location>
</feature>
<name>A0AA38LW91_9TREE</name>
<feature type="compositionally biased region" description="Polar residues" evidence="1">
    <location>
        <begin position="1"/>
        <end position="13"/>
    </location>
</feature>
<evidence type="ECO:0000256" key="1">
    <source>
        <dbReference type="SAM" id="MobiDB-lite"/>
    </source>
</evidence>
<keyword evidence="3" id="KW-1185">Reference proteome</keyword>
<evidence type="ECO:0000313" key="2">
    <source>
        <dbReference type="EMBL" id="KAI9638607.1"/>
    </source>
</evidence>
<feature type="region of interest" description="Disordered" evidence="1">
    <location>
        <begin position="721"/>
        <end position="779"/>
    </location>
</feature>